<name>A0AA47MR15_MERPO</name>
<sequence length="102" mass="11938">MTLTNTLEQAIWKKHKTHRKPTPSINFMREGERPTTARTTRINLLQKAQVWDMKVDLGGRLHFPQVIQTALRPDVVLWSKELKNIIMIKLTDPWEEGCDQAF</sequence>
<dbReference type="AlphaFoldDB" id="A0AA47MR15"/>
<proteinExistence type="predicted"/>
<dbReference type="EMBL" id="JAOPHQ010003128">
    <property type="protein sequence ID" value="KAK0144581.1"/>
    <property type="molecule type" value="Genomic_DNA"/>
</dbReference>
<evidence type="ECO:0000313" key="1">
    <source>
        <dbReference type="EMBL" id="KAK0144581.1"/>
    </source>
</evidence>
<evidence type="ECO:0000313" key="2">
    <source>
        <dbReference type="Proteomes" id="UP001174136"/>
    </source>
</evidence>
<accession>A0AA47MR15</accession>
<keyword evidence="2" id="KW-1185">Reference proteome</keyword>
<gene>
    <name evidence="1" type="ORF">N1851_017034</name>
</gene>
<comment type="caution">
    <text evidence="1">The sequence shown here is derived from an EMBL/GenBank/DDBJ whole genome shotgun (WGS) entry which is preliminary data.</text>
</comment>
<dbReference type="Proteomes" id="UP001174136">
    <property type="component" value="Unassembled WGS sequence"/>
</dbReference>
<reference evidence="1" key="1">
    <citation type="journal article" date="2023" name="Front. Mar. Sci.">
        <title>A new Merluccius polli reference genome to investigate the effects of global change in West African waters.</title>
        <authorList>
            <person name="Mateo J.L."/>
            <person name="Blanco-Fernandez C."/>
            <person name="Garcia-Vazquez E."/>
            <person name="Machado-Schiaffino G."/>
        </authorList>
    </citation>
    <scope>NUCLEOTIDE SEQUENCE</scope>
    <source>
        <strain evidence="1">C29</strain>
        <tissue evidence="1">Fin</tissue>
    </source>
</reference>
<organism evidence="1 2">
    <name type="scientific">Merluccius polli</name>
    <name type="common">Benguela hake</name>
    <name type="synonym">Merluccius cadenati</name>
    <dbReference type="NCBI Taxonomy" id="89951"/>
    <lineage>
        <taxon>Eukaryota</taxon>
        <taxon>Metazoa</taxon>
        <taxon>Chordata</taxon>
        <taxon>Craniata</taxon>
        <taxon>Vertebrata</taxon>
        <taxon>Euteleostomi</taxon>
        <taxon>Actinopterygii</taxon>
        <taxon>Neopterygii</taxon>
        <taxon>Teleostei</taxon>
        <taxon>Neoteleostei</taxon>
        <taxon>Acanthomorphata</taxon>
        <taxon>Zeiogadaria</taxon>
        <taxon>Gadariae</taxon>
        <taxon>Gadiformes</taxon>
        <taxon>Gadoidei</taxon>
        <taxon>Merlucciidae</taxon>
        <taxon>Merluccius</taxon>
    </lineage>
</organism>
<protein>
    <submittedName>
        <fullName evidence="1">Uncharacterized protein</fullName>
    </submittedName>
</protein>